<evidence type="ECO:0008006" key="3">
    <source>
        <dbReference type="Google" id="ProtNLM"/>
    </source>
</evidence>
<gene>
    <name evidence="1" type="ORF">DWE98_19460</name>
</gene>
<dbReference type="EMBL" id="QQTP01000010">
    <property type="protein sequence ID" value="RDJ22608.1"/>
    <property type="molecule type" value="Genomic_DNA"/>
</dbReference>
<organism evidence="1 2">
    <name type="scientific">Bosea caraganae</name>
    <dbReference type="NCBI Taxonomy" id="2763117"/>
    <lineage>
        <taxon>Bacteria</taxon>
        <taxon>Pseudomonadati</taxon>
        <taxon>Pseudomonadota</taxon>
        <taxon>Alphaproteobacteria</taxon>
        <taxon>Hyphomicrobiales</taxon>
        <taxon>Boseaceae</taxon>
        <taxon>Bosea</taxon>
    </lineage>
</organism>
<comment type="caution">
    <text evidence="1">The sequence shown here is derived from an EMBL/GenBank/DDBJ whole genome shotgun (WGS) entry which is preliminary data.</text>
</comment>
<reference evidence="2" key="1">
    <citation type="submission" date="2018-07" db="EMBL/GenBank/DDBJ databases">
        <authorList>
            <person name="Safronova V.I."/>
            <person name="Chirak E.R."/>
            <person name="Sazanova A.L."/>
        </authorList>
    </citation>
    <scope>NUCLEOTIDE SEQUENCE [LARGE SCALE GENOMIC DNA]</scope>
    <source>
        <strain evidence="2">RCAM04685</strain>
    </source>
</reference>
<protein>
    <recommendedName>
        <fullName evidence="3">MarR family transcriptional regulator</fullName>
    </recommendedName>
</protein>
<evidence type="ECO:0000313" key="1">
    <source>
        <dbReference type="EMBL" id="RDJ22608.1"/>
    </source>
</evidence>
<evidence type="ECO:0000313" key="2">
    <source>
        <dbReference type="Proteomes" id="UP000255207"/>
    </source>
</evidence>
<sequence>MTALRDLMLVALADGGEHGLREDQLAAAVCASPEIAPRRVSATCEMLMANGEIERRGEGTNEIPYTYHLPEGRVPRL</sequence>
<dbReference type="Proteomes" id="UP000255207">
    <property type="component" value="Unassembled WGS sequence"/>
</dbReference>
<name>A0A370L306_9HYPH</name>
<accession>A0A370L306</accession>
<keyword evidence="2" id="KW-1185">Reference proteome</keyword>
<proteinExistence type="predicted"/>
<dbReference type="AlphaFoldDB" id="A0A370L306"/>